<evidence type="ECO:0000259" key="2">
    <source>
        <dbReference type="Pfam" id="PF25569"/>
    </source>
</evidence>
<dbReference type="InterPro" id="IPR057946">
    <property type="entry name" value="TPR_ZFYVE26"/>
</dbReference>
<feature type="region of interest" description="Disordered" evidence="1">
    <location>
        <begin position="602"/>
        <end position="625"/>
    </location>
</feature>
<feature type="region of interest" description="Disordered" evidence="1">
    <location>
        <begin position="785"/>
        <end position="833"/>
    </location>
</feature>
<feature type="region of interest" description="Disordered" evidence="1">
    <location>
        <begin position="1979"/>
        <end position="2013"/>
    </location>
</feature>
<feature type="compositionally biased region" description="Basic and acidic residues" evidence="1">
    <location>
        <begin position="114"/>
        <end position="123"/>
    </location>
</feature>
<feature type="region of interest" description="Disordered" evidence="1">
    <location>
        <begin position="1585"/>
        <end position="1627"/>
    </location>
</feature>
<keyword evidence="4" id="KW-1185">Reference proteome</keyword>
<feature type="region of interest" description="Disordered" evidence="1">
    <location>
        <begin position="925"/>
        <end position="949"/>
    </location>
</feature>
<evidence type="ECO:0000256" key="1">
    <source>
        <dbReference type="SAM" id="MobiDB-lite"/>
    </source>
</evidence>
<feature type="domain" description="ZFYVE26-like TPR repeats" evidence="2">
    <location>
        <begin position="2293"/>
        <end position="2411"/>
    </location>
</feature>
<feature type="compositionally biased region" description="Basic and acidic residues" evidence="1">
    <location>
        <begin position="1198"/>
        <end position="1209"/>
    </location>
</feature>
<reference evidence="3 4" key="1">
    <citation type="journal article" date="2014" name="Nat. Commun.">
        <title>Klebsormidium flaccidum genome reveals primary factors for plant terrestrial adaptation.</title>
        <authorList>
            <person name="Hori K."/>
            <person name="Maruyama F."/>
            <person name="Fujisawa T."/>
            <person name="Togashi T."/>
            <person name="Yamamoto N."/>
            <person name="Seo M."/>
            <person name="Sato S."/>
            <person name="Yamada T."/>
            <person name="Mori H."/>
            <person name="Tajima N."/>
            <person name="Moriyama T."/>
            <person name="Ikeuchi M."/>
            <person name="Watanabe M."/>
            <person name="Wada H."/>
            <person name="Kobayashi K."/>
            <person name="Saito M."/>
            <person name="Masuda T."/>
            <person name="Sasaki-Sekimoto Y."/>
            <person name="Mashiguchi K."/>
            <person name="Awai K."/>
            <person name="Shimojima M."/>
            <person name="Masuda S."/>
            <person name="Iwai M."/>
            <person name="Nobusawa T."/>
            <person name="Narise T."/>
            <person name="Kondo S."/>
            <person name="Saito H."/>
            <person name="Sato R."/>
            <person name="Murakawa M."/>
            <person name="Ihara Y."/>
            <person name="Oshima-Yamada Y."/>
            <person name="Ohtaka K."/>
            <person name="Satoh M."/>
            <person name="Sonobe K."/>
            <person name="Ishii M."/>
            <person name="Ohtani R."/>
            <person name="Kanamori-Sato M."/>
            <person name="Honoki R."/>
            <person name="Miyazaki D."/>
            <person name="Mochizuki H."/>
            <person name="Umetsu J."/>
            <person name="Higashi K."/>
            <person name="Shibata D."/>
            <person name="Kamiya Y."/>
            <person name="Sato N."/>
            <person name="Nakamura Y."/>
            <person name="Tabata S."/>
            <person name="Ida S."/>
            <person name="Kurokawa K."/>
            <person name="Ohta H."/>
        </authorList>
    </citation>
    <scope>NUCLEOTIDE SEQUENCE [LARGE SCALE GENOMIC DNA]</scope>
    <source>
        <strain evidence="3 4">NIES-2285</strain>
    </source>
</reference>
<feature type="region of interest" description="Disordered" evidence="1">
    <location>
        <begin position="1670"/>
        <end position="1696"/>
    </location>
</feature>
<feature type="compositionally biased region" description="Basic and acidic residues" evidence="1">
    <location>
        <begin position="2208"/>
        <end position="2218"/>
    </location>
</feature>
<dbReference type="PANTHER" id="PTHR35478:SF1">
    <property type="entry name" value="ZINC FINGER FYVE DOMAIN-CONTAINING PROTEIN 26"/>
    <property type="match status" value="1"/>
</dbReference>
<feature type="region of interest" description="Disordered" evidence="1">
    <location>
        <begin position="1171"/>
        <end position="1234"/>
    </location>
</feature>
<dbReference type="EMBL" id="DF237726">
    <property type="protein sequence ID" value="GAQ91390.1"/>
    <property type="molecule type" value="Genomic_DNA"/>
</dbReference>
<dbReference type="Proteomes" id="UP000054558">
    <property type="component" value="Unassembled WGS sequence"/>
</dbReference>
<feature type="region of interest" description="Disordered" evidence="1">
    <location>
        <begin position="2195"/>
        <end position="2218"/>
    </location>
</feature>
<evidence type="ECO:0000313" key="4">
    <source>
        <dbReference type="Proteomes" id="UP000054558"/>
    </source>
</evidence>
<feature type="region of interest" description="Disordered" evidence="1">
    <location>
        <begin position="114"/>
        <end position="159"/>
    </location>
</feature>
<dbReference type="PANTHER" id="PTHR35478">
    <property type="entry name" value="ZINC FINGER FYVE DOMAIN PROTEIN"/>
    <property type="match status" value="1"/>
</dbReference>
<feature type="compositionally biased region" description="Pro residues" evidence="1">
    <location>
        <begin position="1171"/>
        <end position="1186"/>
    </location>
</feature>
<feature type="compositionally biased region" description="Pro residues" evidence="1">
    <location>
        <begin position="2060"/>
        <end position="2076"/>
    </location>
</feature>
<sequence length="2420" mass="257131">MMQMAEQGWSTQLLQRLCINYLALGQFELARGVIQELKRLDGSNAENILQAIVKESTSLRGWLASAGVPSHALLAWLARCELALSIGEESLSERGARVERALLQSIAAPLIENDRSARQREAPPDGGALKAEDQTLWQSRKGAAHDRKTEEAEGSQRAPALVPSQELLHWLLQHEPQLFKYLVQDGSSGPTSELLMQQWAQDLSGADLQAITQTIAHSVKEGDNESLKEHRVLLDRTLRLVKDQDASNALPQAQSRLWGAVVASGVEVIDELLQVAQDDLLASNSRAAASDTAGSPPLAQLRASLHTTRSTGPTTEQAAQACVGELFQHARVTRSHVLETVLQEALRAAQEQDMHKAADVLVPFPALAPLLAVMAWDLHAGSVAARQDSLQRLWHHRARAARAGHPQASPLEALCSQLAYQLHAAQTVAASSSGDGTAQADDFAANLLLARLAAGSSIQVLTDPALSVPPDLALRLVSEQPIPLSRQDAQARQHDVELLRMHLALQAVLRAIEQASAQHAQQAQAALQEAGQHMEAVSNSGKKAWLVVTLASLLQLPHAAPPLVPTQLPLRTPPADPPVPAPSLAARFVSFLQHHLPRGEAFLPSSASKAPPAPTGSTSRARDTNAARRVWARKVAAWHTRFADWLWRLQLLQRVADSQGQPAAWRDCTAALAATPAQLLDRFTRTGDLALARQVATRFALVPPETSALELAEWLEQATTTLEDGRSSRGSKDVLDLAPLQQRVSTLTALLACLDVALSAVPSSGGATRVLAQARGLAQQCRERRAAALSGSEKDVPGPDGSSKSRSAHLFRFSRKGHRRSGSGSDEERAEPGDDWAAQRVQALFHVADSLLQRLADTQSREPSVPLPALLAGTADGASNTPPSGAHAGPDVRAITALQAAIKDAHDGKRQFLSGKLHNLVKALAGRDPDTDPATPAKPKQRKTAPLPGPLSLLGLGVAPAPVGALSPSSSGGDLRLGSWGSALDGDSSTPASPLAAAALLDTGGVRASGLAALVHYVASIGDIMDEVDTTHTYNFFAILYQSPAHLLAQLAFERGSTDTASRAAELMSVDLVRQLLSSSLRPVLPPAHPAPTPGQQPAQPLEVEVAHFVARASPQQAILAARYGSLPGPGQHEGEGEAARRRGLTDVALSTAKSFPVLRRWLRLHEDVPQVPPTPLESPPPPPAAAHPSGVRFKRLRPADSPEREDAAARPAPGLPSGTLVQPEELDGRKRVSLGTKRRPSELVEWEDEAGYAAKVRELMRRGAVQDAVELADSRLVAGAPDELLLAVIEQEGTHGGQAREGGQLQAWQACTRLRDKQTAARAALRCLRRWGREQGESVLAVCAAHLPAGSALRDEVLQRKQQLARYQQVLKADPSLNTWQQVEDLFAADPEGLALRLSSKGAVGAALEVVQAAGLHPGLRHELQSRQLAHLVGGAVAQGGGPAVALRYLRELPQGEDAVAVVTGALPQLGRIKDKSLLVRYLVSHPAPGLPPPDAARLHSLAAGLAALARLPPPWQQRCGHLAEQPDLVLESLLMAQQFATAHQMLRACPSLHDDALVVRYAAKALAPPSAGAAAAPSLPASKTAAGSALPHSRAAPSDSQRTSGSPAVPRPRLERPAASSLRSISTAGGLRGVLASPDGQSTPRRISWAAGTSTMWAAASQFTRGLLHRGGEGTESPRVPSKARPAERPLTLPPSQSAAWEAMAGPADARGAALAEGAPKGRVVGDGVLTGDADKDDNTRRSHTFEAAPSAAMLKEILPLCSNVPGVVRELLAGLERTVWAAFGVPAASAATMEQGLRAADAYAQAVQHMEALLSADAAAAGDEALRSRPPSLLPQVEMVRALLRAGVPVSLPELRGETERRGLCDRLLQDERFELAHALCTKCGGPVEAVELAWGIALLATRHYSQAHAHLRAALELLPDPARLEAVQAIVAAIEGAPPVDLPHTRTLYSEVARSVALSSEEAFSFDAYLNVLNAPPEQRPPPSRRSSGEQPEAARAGGPEAPTDNRADYLDDERKDHAVQYLRQYHPSGVLPFLFRHGRFGEACHVFLAHLPPSPAPAPPTPPPQAGPAPRPTAGGGDPLVSAVGTLEELCELCVAHGAMPVLERAVAERSQAAGEDGAAQRGTVLAKMAAFCEAHRHFHHLHRIQLLLGDPVAAGLTAIQLFQNSATADEAVQHLEAARDHFDDGLALRQAAPPEGGAGGRRAKEGRKSASAKLSEEEIIKFSTRTALQAEAVRAFGDGEGPPWRHSLFGNPGDAETLRRRTAVAEQLAERNFDLAFRIIYDFRLPAVATYAGAAASLAARRRGSGVAELLRNITGTIDEGERDQVVMAAVHVYAQQHKEHPAHLVDQLSNSHRKVLACVASGRLKSAFQFASRADSAADVQLVAQQARETGQLNVMDLCHQWLAKKMQPGATE</sequence>
<feature type="compositionally biased region" description="Low complexity" evidence="1">
    <location>
        <begin position="604"/>
        <end position="619"/>
    </location>
</feature>
<feature type="compositionally biased region" description="Basic residues" evidence="1">
    <location>
        <begin position="806"/>
        <end position="821"/>
    </location>
</feature>
<protein>
    <recommendedName>
        <fullName evidence="2">ZFYVE26-like TPR repeats domain-containing protein</fullName>
    </recommendedName>
</protein>
<feature type="region of interest" description="Disordered" evidence="1">
    <location>
        <begin position="869"/>
        <end position="890"/>
    </location>
</feature>
<feature type="region of interest" description="Disordered" evidence="1">
    <location>
        <begin position="2060"/>
        <end position="2086"/>
    </location>
</feature>
<dbReference type="OrthoDB" id="1936617at2759"/>
<accession>A0A1Y1IKJ9</accession>
<dbReference type="Pfam" id="PF25569">
    <property type="entry name" value="TPR_ZFYVE26"/>
    <property type="match status" value="1"/>
</dbReference>
<gene>
    <name evidence="3" type="ORF">KFL_007770010</name>
</gene>
<organism evidence="3 4">
    <name type="scientific">Klebsormidium nitens</name>
    <name type="common">Green alga</name>
    <name type="synonym">Ulothrix nitens</name>
    <dbReference type="NCBI Taxonomy" id="105231"/>
    <lineage>
        <taxon>Eukaryota</taxon>
        <taxon>Viridiplantae</taxon>
        <taxon>Streptophyta</taxon>
        <taxon>Klebsormidiophyceae</taxon>
        <taxon>Klebsormidiales</taxon>
        <taxon>Klebsormidiaceae</taxon>
        <taxon>Klebsormidium</taxon>
    </lineage>
</organism>
<dbReference type="STRING" id="105231.A0A1Y1IKJ9"/>
<evidence type="ECO:0000313" key="3">
    <source>
        <dbReference type="EMBL" id="GAQ91390.1"/>
    </source>
</evidence>
<proteinExistence type="predicted"/>
<name>A0A1Y1IKJ9_KLENI</name>
<dbReference type="OMA" id="VEHLCEQ"/>
<feature type="compositionally biased region" description="Low complexity" evidence="1">
    <location>
        <begin position="1989"/>
        <end position="2007"/>
    </location>
</feature>
<feature type="compositionally biased region" description="Basic and acidic residues" evidence="1">
    <location>
        <begin position="785"/>
        <end position="797"/>
    </location>
</feature>